<evidence type="ECO:0000313" key="1">
    <source>
        <dbReference type="EMBL" id="KGI22221.1"/>
    </source>
</evidence>
<organism evidence="1 2">
    <name type="scientific">Hoylesella timonensis S9-PR14</name>
    <dbReference type="NCBI Taxonomy" id="1401062"/>
    <lineage>
        <taxon>Bacteria</taxon>
        <taxon>Pseudomonadati</taxon>
        <taxon>Bacteroidota</taxon>
        <taxon>Bacteroidia</taxon>
        <taxon>Bacteroidales</taxon>
        <taxon>Prevotellaceae</taxon>
        <taxon>Hoylesella</taxon>
    </lineage>
</organism>
<keyword evidence="1" id="KW-0378">Hydrolase</keyword>
<dbReference type="OrthoDB" id="1409585at2"/>
<dbReference type="Gene3D" id="2.30.260.10">
    <property type="entry name" value="putative xylanase like domain"/>
    <property type="match status" value="1"/>
</dbReference>
<dbReference type="GO" id="GO:0045493">
    <property type="term" value="P:xylan catabolic process"/>
    <property type="evidence" value="ECO:0007669"/>
    <property type="project" value="UniProtKB-KW"/>
</dbReference>
<dbReference type="GO" id="GO:0016798">
    <property type="term" value="F:hydrolase activity, acting on glycosyl bonds"/>
    <property type="evidence" value="ECO:0007669"/>
    <property type="project" value="UniProtKB-KW"/>
</dbReference>
<dbReference type="Gene3D" id="1.10.3670.10">
    <property type="entry name" value="Putative xylanase like domain"/>
    <property type="match status" value="1"/>
</dbReference>
<proteinExistence type="predicted"/>
<reference evidence="1 2" key="1">
    <citation type="submission" date="2014-07" db="EMBL/GenBank/DDBJ databases">
        <authorList>
            <person name="McCorrison J."/>
            <person name="Sanka R."/>
            <person name="Torralba M."/>
            <person name="Gillis M."/>
            <person name="Haft D.H."/>
            <person name="Methe B."/>
            <person name="Sutton G."/>
            <person name="Nelson K.E."/>
        </authorList>
    </citation>
    <scope>NUCLEOTIDE SEQUENCE [LARGE SCALE GENOMIC DNA]</scope>
    <source>
        <strain evidence="1 2">S9-PR14</strain>
    </source>
</reference>
<comment type="caution">
    <text evidence="1">The sequence shown here is derived from an EMBL/GenBank/DDBJ whole genome shotgun (WGS) entry which is preliminary data.</text>
</comment>
<keyword evidence="1" id="KW-0326">Glycosidase</keyword>
<dbReference type="EMBL" id="JRPQ01000079">
    <property type="protein sequence ID" value="KGI22221.1"/>
    <property type="molecule type" value="Genomic_DNA"/>
</dbReference>
<gene>
    <name evidence="1" type="ORF">HMPREF9304_05760</name>
</gene>
<dbReference type="SUPFAM" id="SSF54001">
    <property type="entry name" value="Cysteine proteinases"/>
    <property type="match status" value="1"/>
</dbReference>
<evidence type="ECO:0000313" key="2">
    <source>
        <dbReference type="Proteomes" id="UP000029723"/>
    </source>
</evidence>
<dbReference type="Pfam" id="PF07313">
    <property type="entry name" value="AmiA-like"/>
    <property type="match status" value="1"/>
</dbReference>
<dbReference type="InterPro" id="IPR010846">
    <property type="entry name" value="AmiA-like"/>
</dbReference>
<protein>
    <submittedName>
        <fullName evidence="1">Xylanase</fullName>
    </submittedName>
</protein>
<keyword evidence="1" id="KW-0119">Carbohydrate metabolism</keyword>
<keyword evidence="1" id="KW-0858">Xylan degradation</keyword>
<dbReference type="RefSeq" id="WP_036927178.1">
    <property type="nucleotide sequence ID" value="NZ_JRPQ01000079.1"/>
</dbReference>
<sequence length="284" mass="33045">MKRQFIYILLLSFSITIKAQDIQYQPNDSIKIEQWLKQGAQQKENQNMVLYFARLLKGIPYVAKTLEVNSTEKLIINTRELDCTTYVENVLALYLCHKNKQTRFANFCTYLRLIRYHNGEVSYGKRLHYFTEWIVDNVRMGYVRPVAVNQPPFTAKQFVNLHFMTSNTHLYPMMHHRPEVKKAIREMEKQVSGKSYLYIPKDSILNTPLLRSAIHDGDIIAMLTRKKGLDTSHVGIAVWQSDGLHLLNASSIRGKVVEEPKTLYQYMQGQRTQIGIRAVRCNGM</sequence>
<name>A0A098YSB7_9BACT</name>
<dbReference type="Proteomes" id="UP000029723">
    <property type="component" value="Unassembled WGS sequence"/>
</dbReference>
<dbReference type="AlphaFoldDB" id="A0A098YSB7"/>
<dbReference type="InterPro" id="IPR038765">
    <property type="entry name" value="Papain-like_cys_pep_sf"/>
</dbReference>
<accession>A0A098YSB7</accession>
<keyword evidence="1" id="KW-0624">Polysaccharide degradation</keyword>